<reference evidence="1 2" key="1">
    <citation type="submission" date="2016-03" db="EMBL/GenBank/DDBJ databases">
        <title>Draft genome sequence of Paenibacillus glacialis DSM 22343.</title>
        <authorList>
            <person name="Shin S.-K."/>
            <person name="Yi H."/>
        </authorList>
    </citation>
    <scope>NUCLEOTIDE SEQUENCE [LARGE SCALE GENOMIC DNA]</scope>
    <source>
        <strain evidence="1 2">DSM 22343</strain>
    </source>
</reference>
<accession>A0A168H3J0</accession>
<evidence type="ECO:0000313" key="2">
    <source>
        <dbReference type="Proteomes" id="UP000076967"/>
    </source>
</evidence>
<dbReference type="EMBL" id="LVJH01000050">
    <property type="protein sequence ID" value="OAB37781.1"/>
    <property type="molecule type" value="Genomic_DNA"/>
</dbReference>
<name>A0A168H3J0_9BACL</name>
<gene>
    <name evidence="1" type="ORF">PGLA_20630</name>
</gene>
<dbReference type="AlphaFoldDB" id="A0A168H3J0"/>
<dbReference type="RefSeq" id="WP_068536489.1">
    <property type="nucleotide sequence ID" value="NZ_LVJH01000050.1"/>
</dbReference>
<protein>
    <submittedName>
        <fullName evidence="1">Uncharacterized protein</fullName>
    </submittedName>
</protein>
<keyword evidence="2" id="KW-1185">Reference proteome</keyword>
<dbReference type="STRING" id="494026.PGLA_20630"/>
<dbReference type="OrthoDB" id="2666886at2"/>
<comment type="caution">
    <text evidence="1">The sequence shown here is derived from an EMBL/GenBank/DDBJ whole genome shotgun (WGS) entry which is preliminary data.</text>
</comment>
<proteinExistence type="predicted"/>
<organism evidence="1 2">
    <name type="scientific">Paenibacillus glacialis</name>
    <dbReference type="NCBI Taxonomy" id="494026"/>
    <lineage>
        <taxon>Bacteria</taxon>
        <taxon>Bacillati</taxon>
        <taxon>Bacillota</taxon>
        <taxon>Bacilli</taxon>
        <taxon>Bacillales</taxon>
        <taxon>Paenibacillaceae</taxon>
        <taxon>Paenibacillus</taxon>
    </lineage>
</organism>
<sequence length="119" mass="13626">MEFGDDGVLFEKDSVRIHLDGSNIRLEADKYLFVVASNGLELGNNNFVVESIKMIANDFISFQTFDKQEPIAIQGDRVGIKSKEVRFEKKEIPLVDMLNATELQELYSDLLVREHYRNG</sequence>
<dbReference type="Proteomes" id="UP000076967">
    <property type="component" value="Unassembled WGS sequence"/>
</dbReference>
<evidence type="ECO:0000313" key="1">
    <source>
        <dbReference type="EMBL" id="OAB37781.1"/>
    </source>
</evidence>